<dbReference type="AlphaFoldDB" id="X1PXA9"/>
<dbReference type="InterPro" id="IPR013324">
    <property type="entry name" value="RNA_pol_sigma_r3/r4-like"/>
</dbReference>
<organism evidence="2">
    <name type="scientific">marine sediment metagenome</name>
    <dbReference type="NCBI Taxonomy" id="412755"/>
    <lineage>
        <taxon>unclassified sequences</taxon>
        <taxon>metagenomes</taxon>
        <taxon>ecological metagenomes</taxon>
    </lineage>
</organism>
<dbReference type="SUPFAM" id="SSF88659">
    <property type="entry name" value="Sigma3 and sigma4 domains of RNA polymerase sigma factors"/>
    <property type="match status" value="1"/>
</dbReference>
<dbReference type="GO" id="GO:0003700">
    <property type="term" value="F:DNA-binding transcription factor activity"/>
    <property type="evidence" value="ECO:0007669"/>
    <property type="project" value="InterPro"/>
</dbReference>
<dbReference type="EMBL" id="BARV01033273">
    <property type="protein sequence ID" value="GAI43470.1"/>
    <property type="molecule type" value="Genomic_DNA"/>
</dbReference>
<dbReference type="InterPro" id="IPR014284">
    <property type="entry name" value="RNA_pol_sigma-70_dom"/>
</dbReference>
<accession>X1PXA9</accession>
<dbReference type="InterPro" id="IPR007630">
    <property type="entry name" value="RNA_pol_sigma70_r4"/>
</dbReference>
<dbReference type="PRINTS" id="PR00046">
    <property type="entry name" value="SIGMA70FCT"/>
</dbReference>
<dbReference type="InterPro" id="IPR036388">
    <property type="entry name" value="WH-like_DNA-bd_sf"/>
</dbReference>
<feature type="non-terminal residue" evidence="2">
    <location>
        <position position="1"/>
    </location>
</feature>
<proteinExistence type="predicted"/>
<sequence>SLEAPIGEEEDSFLGDFVPDDVEETPIDIASNVVLREQLNNVLNTLTEREREVLKLRFGLEDGYPRTLEEVGHIFDVTRERIRQIESKALRKLKHPRRIERLRDYRGS</sequence>
<dbReference type="Pfam" id="PF04545">
    <property type="entry name" value="Sigma70_r4"/>
    <property type="match status" value="1"/>
</dbReference>
<dbReference type="InterPro" id="IPR050239">
    <property type="entry name" value="Sigma-70_RNA_pol_init_factors"/>
</dbReference>
<dbReference type="NCBIfam" id="TIGR02937">
    <property type="entry name" value="sigma70-ECF"/>
    <property type="match status" value="1"/>
</dbReference>
<dbReference type="PROSITE" id="PS00716">
    <property type="entry name" value="SIGMA70_2"/>
    <property type="match status" value="1"/>
</dbReference>
<feature type="domain" description="RNA polymerase sigma-70" evidence="1">
    <location>
        <begin position="67"/>
        <end position="93"/>
    </location>
</feature>
<dbReference type="InterPro" id="IPR000943">
    <property type="entry name" value="RNA_pol_sigma70"/>
</dbReference>
<gene>
    <name evidence="2" type="ORF">S06H3_52330</name>
</gene>
<reference evidence="2" key="1">
    <citation type="journal article" date="2014" name="Front. Microbiol.">
        <title>High frequency of phylogenetically diverse reductive dehalogenase-homologous genes in deep subseafloor sedimentary metagenomes.</title>
        <authorList>
            <person name="Kawai M."/>
            <person name="Futagami T."/>
            <person name="Toyoda A."/>
            <person name="Takaki Y."/>
            <person name="Nishi S."/>
            <person name="Hori S."/>
            <person name="Arai W."/>
            <person name="Tsubouchi T."/>
            <person name="Morono Y."/>
            <person name="Uchiyama I."/>
            <person name="Ito T."/>
            <person name="Fujiyama A."/>
            <person name="Inagaki F."/>
            <person name="Takami H."/>
        </authorList>
    </citation>
    <scope>NUCLEOTIDE SEQUENCE</scope>
    <source>
        <strain evidence="2">Expedition CK06-06</strain>
    </source>
</reference>
<protein>
    <recommendedName>
        <fullName evidence="1">RNA polymerase sigma-70 domain-containing protein</fullName>
    </recommendedName>
</protein>
<evidence type="ECO:0000259" key="1">
    <source>
        <dbReference type="PROSITE" id="PS00716"/>
    </source>
</evidence>
<dbReference type="PANTHER" id="PTHR30603">
    <property type="entry name" value="RNA POLYMERASE SIGMA FACTOR RPO"/>
    <property type="match status" value="1"/>
</dbReference>
<dbReference type="PANTHER" id="PTHR30603:SF60">
    <property type="entry name" value="RNA POLYMERASE SIGMA FACTOR RPOD"/>
    <property type="match status" value="1"/>
</dbReference>
<dbReference type="Gene3D" id="1.10.10.10">
    <property type="entry name" value="Winged helix-like DNA-binding domain superfamily/Winged helix DNA-binding domain"/>
    <property type="match status" value="1"/>
</dbReference>
<evidence type="ECO:0000313" key="2">
    <source>
        <dbReference type="EMBL" id="GAI43470.1"/>
    </source>
</evidence>
<dbReference type="GO" id="GO:0006352">
    <property type="term" value="P:DNA-templated transcription initiation"/>
    <property type="evidence" value="ECO:0007669"/>
    <property type="project" value="InterPro"/>
</dbReference>
<name>X1PXA9_9ZZZZ</name>
<comment type="caution">
    <text evidence="2">The sequence shown here is derived from an EMBL/GenBank/DDBJ whole genome shotgun (WGS) entry which is preliminary data.</text>
</comment>
<dbReference type="CDD" id="cd06171">
    <property type="entry name" value="Sigma70_r4"/>
    <property type="match status" value="1"/>
</dbReference>